<dbReference type="GO" id="GO:0005737">
    <property type="term" value="C:cytoplasm"/>
    <property type="evidence" value="ECO:0007669"/>
    <property type="project" value="UniProtKB-SubCell"/>
</dbReference>
<comment type="function">
    <text evidence="10">Involved in protein export. Acts as a chaperone by maintaining the newly synthesized protein in an open conformation. Functions as a peptidyl-prolyl cis-trans isomerase.</text>
</comment>
<dbReference type="Pfam" id="PF05697">
    <property type="entry name" value="Trigger_N"/>
    <property type="match status" value="1"/>
</dbReference>
<dbReference type="Pfam" id="PF00254">
    <property type="entry name" value="FKBP_C"/>
    <property type="match status" value="1"/>
</dbReference>
<dbReference type="GO" id="GO:0006457">
    <property type="term" value="P:protein folding"/>
    <property type="evidence" value="ECO:0007669"/>
    <property type="project" value="UniProtKB-UniRule"/>
</dbReference>
<dbReference type="InterPro" id="IPR008880">
    <property type="entry name" value="Trigger_fac_C"/>
</dbReference>
<dbReference type="eggNOG" id="COG0544">
    <property type="taxonomic scope" value="Bacteria"/>
</dbReference>
<reference evidence="15" key="1">
    <citation type="journal article" date="2015" name="Genome Announc.">
        <title>High-Quality Draft Genome Sequence of Desulfovibrio carbinoliphilus FW-101-2B, an Organic Acid-Oxidizing Sulfate-Reducing Bacterium Isolated from Uranium(VI)-Contaminated Groundwater.</title>
        <authorList>
            <person name="Ramsay B.D."/>
            <person name="Hwang C."/>
            <person name="Woo H.L."/>
            <person name="Carroll S.L."/>
            <person name="Lucas S."/>
            <person name="Han J."/>
            <person name="Lapidus A.L."/>
            <person name="Cheng J.F."/>
            <person name="Goodwin L.A."/>
            <person name="Pitluck S."/>
            <person name="Peters L."/>
            <person name="Chertkov O."/>
            <person name="Held B."/>
            <person name="Detter J.C."/>
            <person name="Han C.S."/>
            <person name="Tapia R."/>
            <person name="Land M.L."/>
            <person name="Hauser L.J."/>
            <person name="Kyrpides N.C."/>
            <person name="Ivanova N.N."/>
            <person name="Mikhailova N."/>
            <person name="Pagani I."/>
            <person name="Woyke T."/>
            <person name="Arkin A.P."/>
            <person name="Dehal P."/>
            <person name="Chivian D."/>
            <person name="Criddle C.S."/>
            <person name="Wu W."/>
            <person name="Chakraborty R."/>
            <person name="Hazen T.C."/>
            <person name="Fields M.W."/>
        </authorList>
    </citation>
    <scope>NUCLEOTIDE SEQUENCE [LARGE SCALE GENOMIC DNA]</scope>
    <source>
        <strain evidence="15">FW-101-2B</strain>
    </source>
</reference>
<feature type="domain" description="Trigger factor C-terminal" evidence="13">
    <location>
        <begin position="264"/>
        <end position="418"/>
    </location>
</feature>
<dbReference type="InterPro" id="IPR036611">
    <property type="entry name" value="Trigger_fac_ribosome-bd_sf"/>
</dbReference>
<evidence type="ECO:0000256" key="7">
    <source>
        <dbReference type="ARBA" id="ARBA00023186"/>
    </source>
</evidence>
<evidence type="ECO:0000256" key="4">
    <source>
        <dbReference type="ARBA" id="ARBA00016902"/>
    </source>
</evidence>
<keyword evidence="10" id="KW-0131">Cell cycle</keyword>
<dbReference type="GO" id="GO:0003755">
    <property type="term" value="F:peptidyl-prolyl cis-trans isomerase activity"/>
    <property type="evidence" value="ECO:0007669"/>
    <property type="project" value="UniProtKB-UniRule"/>
</dbReference>
<evidence type="ECO:0000256" key="2">
    <source>
        <dbReference type="ARBA" id="ARBA00005464"/>
    </source>
</evidence>
<keyword evidence="5 10" id="KW-0963">Cytoplasm</keyword>
<dbReference type="RefSeq" id="WP_009180681.1">
    <property type="nucleotide sequence ID" value="NZ_CM001368.1"/>
</dbReference>
<dbReference type="InterPro" id="IPR008881">
    <property type="entry name" value="Trigger_fac_ribosome-bd_bac"/>
</dbReference>
<dbReference type="EMBL" id="CM001368">
    <property type="protein sequence ID" value="EHJ47273.1"/>
    <property type="molecule type" value="Genomic_DNA"/>
</dbReference>
<comment type="subcellular location">
    <subcellularLocation>
        <location evidence="10">Cytoplasm</location>
    </subcellularLocation>
    <text evidence="10">About half TF is bound to the ribosome near the polypeptide exit tunnel while the other half is free in the cytoplasm.</text>
</comment>
<evidence type="ECO:0000256" key="1">
    <source>
        <dbReference type="ARBA" id="ARBA00000971"/>
    </source>
</evidence>
<keyword evidence="10" id="KW-0132">Cell division</keyword>
<protein>
    <recommendedName>
        <fullName evidence="4 10">Trigger factor</fullName>
        <shortName evidence="10">TF</shortName>
        <ecNumber evidence="3 10">5.2.1.8</ecNumber>
    </recommendedName>
    <alternativeName>
        <fullName evidence="9 10">PPIase</fullName>
    </alternativeName>
</protein>
<evidence type="ECO:0000256" key="8">
    <source>
        <dbReference type="ARBA" id="ARBA00023235"/>
    </source>
</evidence>
<organism evidence="14 15">
    <name type="scientific">Solidesulfovibrio carbinoliphilus subsp. oakridgensis</name>
    <dbReference type="NCBI Taxonomy" id="694327"/>
    <lineage>
        <taxon>Bacteria</taxon>
        <taxon>Pseudomonadati</taxon>
        <taxon>Thermodesulfobacteriota</taxon>
        <taxon>Desulfovibrionia</taxon>
        <taxon>Desulfovibrionales</taxon>
        <taxon>Desulfovibrionaceae</taxon>
        <taxon>Solidesulfovibrio</taxon>
    </lineage>
</organism>
<keyword evidence="7 10" id="KW-0143">Chaperone</keyword>
<dbReference type="SUPFAM" id="SSF54534">
    <property type="entry name" value="FKBP-like"/>
    <property type="match status" value="1"/>
</dbReference>
<evidence type="ECO:0000256" key="3">
    <source>
        <dbReference type="ARBA" id="ARBA00013194"/>
    </source>
</evidence>
<keyword evidence="6 10" id="KW-0697">Rotamase</keyword>
<dbReference type="PIRSF" id="PIRSF003095">
    <property type="entry name" value="Trigger_factor"/>
    <property type="match status" value="1"/>
</dbReference>
<evidence type="ECO:0000259" key="13">
    <source>
        <dbReference type="Pfam" id="PF05698"/>
    </source>
</evidence>
<dbReference type="Gene3D" id="3.30.70.1050">
    <property type="entry name" value="Trigger factor ribosome-binding domain"/>
    <property type="match status" value="1"/>
</dbReference>
<evidence type="ECO:0000313" key="15">
    <source>
        <dbReference type="Proteomes" id="UP000004662"/>
    </source>
</evidence>
<name>G7Q6A0_9BACT</name>
<evidence type="ECO:0000256" key="10">
    <source>
        <dbReference type="HAMAP-Rule" id="MF_00303"/>
    </source>
</evidence>
<dbReference type="NCBIfam" id="TIGR00115">
    <property type="entry name" value="tig"/>
    <property type="match status" value="1"/>
</dbReference>
<dbReference type="Gene3D" id="3.10.50.40">
    <property type="match status" value="1"/>
</dbReference>
<dbReference type="GO" id="GO:0051301">
    <property type="term" value="P:cell division"/>
    <property type="evidence" value="ECO:0007669"/>
    <property type="project" value="UniProtKB-KW"/>
</dbReference>
<evidence type="ECO:0000256" key="5">
    <source>
        <dbReference type="ARBA" id="ARBA00022490"/>
    </source>
</evidence>
<proteinExistence type="inferred from homology"/>
<dbReference type="InterPro" id="IPR005215">
    <property type="entry name" value="Trig_fac"/>
</dbReference>
<keyword evidence="15" id="KW-1185">Reference proteome</keyword>
<dbReference type="OrthoDB" id="9767721at2"/>
<gene>
    <name evidence="10" type="primary">tig</name>
    <name evidence="14" type="ORF">DFW101_1263</name>
</gene>
<comment type="catalytic activity">
    <reaction evidence="1 10">
        <text>[protein]-peptidylproline (omega=180) = [protein]-peptidylproline (omega=0)</text>
        <dbReference type="Rhea" id="RHEA:16237"/>
        <dbReference type="Rhea" id="RHEA-COMP:10747"/>
        <dbReference type="Rhea" id="RHEA-COMP:10748"/>
        <dbReference type="ChEBI" id="CHEBI:83833"/>
        <dbReference type="ChEBI" id="CHEBI:83834"/>
        <dbReference type="EC" id="5.2.1.8"/>
    </reaction>
</comment>
<comment type="similarity">
    <text evidence="2 10">Belongs to the FKBP-type PPIase family. Tig subfamily.</text>
</comment>
<evidence type="ECO:0000259" key="12">
    <source>
        <dbReference type="Pfam" id="PF05697"/>
    </source>
</evidence>
<sequence>MEYTVTQISPVKTQVNVSVPAEEANAALASAVALYRSKVDIKGFRKGKVPSSVIESRFKKEIVGEATTDLINVHINEIMGDLKLSPLSGLDVSDAALSKDTPLDYTFTFEHAPAFDLPEYKGQAIEEEDVLVSDAEIDAVIERVRKNLAEVTPISGDRMPADGDVVSVTFEAFENGQAVPGVRAENFELTLGEGQALPEFEALVKTVAAGSEGEAEMTFPADFINADLAGRTVNMKVAVHVVKERKLPAVDDELAKKAGNFENLDKMREAITMSYKKSRADLHRSSAQKKLLDKLLAQVDFPLPETVVEQQVAQMADEFVNQLERRGKNLEGSGKTMADLEAEMTPKAQEMVKTQIFLSAVAAKEELTVTPQEMDAFFYRLSTQVGQDVIMLKRYYEDNGLMIMVRDKLLADKAADFIYANAMVTKVAPVEAAEGEPGYGVRD</sequence>
<dbReference type="AlphaFoldDB" id="G7Q6A0"/>
<dbReference type="GO" id="GO:0015031">
    <property type="term" value="P:protein transport"/>
    <property type="evidence" value="ECO:0007669"/>
    <property type="project" value="UniProtKB-UniRule"/>
</dbReference>
<evidence type="ECO:0000259" key="11">
    <source>
        <dbReference type="Pfam" id="PF00254"/>
    </source>
</evidence>
<evidence type="ECO:0000256" key="6">
    <source>
        <dbReference type="ARBA" id="ARBA00023110"/>
    </source>
</evidence>
<dbReference type="InterPro" id="IPR037041">
    <property type="entry name" value="Trigger_fac_C_sf"/>
</dbReference>
<dbReference type="STRING" id="694327.DFW101_1263"/>
<dbReference type="HOGENOM" id="CLU_033058_3_1_7"/>
<dbReference type="Proteomes" id="UP000004662">
    <property type="component" value="Chromosome"/>
</dbReference>
<dbReference type="InterPro" id="IPR001179">
    <property type="entry name" value="PPIase_FKBP_dom"/>
</dbReference>
<evidence type="ECO:0000256" key="9">
    <source>
        <dbReference type="ARBA" id="ARBA00029986"/>
    </source>
</evidence>
<dbReference type="SUPFAM" id="SSF102735">
    <property type="entry name" value="Trigger factor ribosome-binding domain"/>
    <property type="match status" value="1"/>
</dbReference>
<dbReference type="Pfam" id="PF05698">
    <property type="entry name" value="Trigger_C"/>
    <property type="match status" value="1"/>
</dbReference>
<accession>G7Q6A0</accession>
<dbReference type="SUPFAM" id="SSF109998">
    <property type="entry name" value="Triger factor/SurA peptide-binding domain-like"/>
    <property type="match status" value="1"/>
</dbReference>
<dbReference type="EC" id="5.2.1.8" evidence="3 10"/>
<dbReference type="Gene3D" id="1.10.3120.10">
    <property type="entry name" value="Trigger factor, C-terminal domain"/>
    <property type="match status" value="1"/>
</dbReference>
<feature type="domain" description="PPIase FKBP-type" evidence="11">
    <location>
        <begin position="157"/>
        <end position="233"/>
    </location>
</feature>
<evidence type="ECO:0000313" key="14">
    <source>
        <dbReference type="EMBL" id="EHJ47273.1"/>
    </source>
</evidence>
<dbReference type="HAMAP" id="MF_00303">
    <property type="entry name" value="Trigger_factor_Tig"/>
    <property type="match status" value="1"/>
</dbReference>
<feature type="domain" description="Trigger factor ribosome-binding bacterial" evidence="12">
    <location>
        <begin position="1"/>
        <end position="143"/>
    </location>
</feature>
<comment type="domain">
    <text evidence="10">Consists of 3 domains; the N-terminus binds the ribosome, the middle domain has PPIase activity, while the C-terminus has intrinsic chaperone activity on its own.</text>
</comment>
<dbReference type="InterPro" id="IPR046357">
    <property type="entry name" value="PPIase_dom_sf"/>
</dbReference>
<keyword evidence="8 10" id="KW-0413">Isomerase</keyword>
<dbReference type="InterPro" id="IPR027304">
    <property type="entry name" value="Trigger_fact/SurA_dom_sf"/>
</dbReference>